<dbReference type="GO" id="GO:0031992">
    <property type="term" value="F:energy transducer activity"/>
    <property type="evidence" value="ECO:0007669"/>
    <property type="project" value="TreeGrafter"/>
</dbReference>
<dbReference type="InterPro" id="IPR037682">
    <property type="entry name" value="TonB_C"/>
</dbReference>
<evidence type="ECO:0000256" key="7">
    <source>
        <dbReference type="ARBA" id="ARBA00022927"/>
    </source>
</evidence>
<keyword evidence="8" id="KW-1133">Transmembrane helix</keyword>
<dbReference type="GO" id="GO:0055085">
    <property type="term" value="P:transmembrane transport"/>
    <property type="evidence" value="ECO:0007669"/>
    <property type="project" value="InterPro"/>
</dbReference>
<dbReference type="PROSITE" id="PS52015">
    <property type="entry name" value="TONB_CTD"/>
    <property type="match status" value="1"/>
</dbReference>
<dbReference type="KEGG" id="asem:NNL22_17630"/>
<feature type="domain" description="TonB C-terminal" evidence="11">
    <location>
        <begin position="176"/>
        <end position="266"/>
    </location>
</feature>
<dbReference type="NCBIfam" id="TIGR01352">
    <property type="entry name" value="tonB_Cterm"/>
    <property type="match status" value="1"/>
</dbReference>
<comment type="similarity">
    <text evidence="2">Belongs to the TonB family.</text>
</comment>
<dbReference type="EMBL" id="CP101527">
    <property type="protein sequence ID" value="UZW74818.1"/>
    <property type="molecule type" value="Genomic_DNA"/>
</dbReference>
<dbReference type="PANTHER" id="PTHR33446:SF2">
    <property type="entry name" value="PROTEIN TONB"/>
    <property type="match status" value="1"/>
</dbReference>
<dbReference type="InterPro" id="IPR006260">
    <property type="entry name" value="TonB/TolA_C"/>
</dbReference>
<evidence type="ECO:0000256" key="2">
    <source>
        <dbReference type="ARBA" id="ARBA00006555"/>
    </source>
</evidence>
<organism evidence="12 13">
    <name type="scientific">Alkalimarinus sediminis</name>
    <dbReference type="NCBI Taxonomy" id="1632866"/>
    <lineage>
        <taxon>Bacteria</taxon>
        <taxon>Pseudomonadati</taxon>
        <taxon>Pseudomonadota</taxon>
        <taxon>Gammaproteobacteria</taxon>
        <taxon>Alteromonadales</taxon>
        <taxon>Alteromonadaceae</taxon>
        <taxon>Alkalimarinus</taxon>
    </lineage>
</organism>
<evidence type="ECO:0000256" key="3">
    <source>
        <dbReference type="ARBA" id="ARBA00022448"/>
    </source>
</evidence>
<dbReference type="AlphaFoldDB" id="A0A9E8HHL0"/>
<accession>A0A9E8HHL0</accession>
<evidence type="ECO:0000313" key="12">
    <source>
        <dbReference type="EMBL" id="UZW74818.1"/>
    </source>
</evidence>
<evidence type="ECO:0000313" key="13">
    <source>
        <dbReference type="Proteomes" id="UP001164472"/>
    </source>
</evidence>
<keyword evidence="6" id="KW-0812">Transmembrane</keyword>
<evidence type="ECO:0000256" key="10">
    <source>
        <dbReference type="SAM" id="MobiDB-lite"/>
    </source>
</evidence>
<evidence type="ECO:0000256" key="9">
    <source>
        <dbReference type="ARBA" id="ARBA00023136"/>
    </source>
</evidence>
<dbReference type="GO" id="GO:0098797">
    <property type="term" value="C:plasma membrane protein complex"/>
    <property type="evidence" value="ECO:0007669"/>
    <property type="project" value="TreeGrafter"/>
</dbReference>
<dbReference type="Gene3D" id="3.30.1150.10">
    <property type="match status" value="1"/>
</dbReference>
<evidence type="ECO:0000259" key="11">
    <source>
        <dbReference type="PROSITE" id="PS52015"/>
    </source>
</evidence>
<name>A0A9E8HHL0_9ALTE</name>
<gene>
    <name evidence="12" type="ORF">NNL22_17630</name>
</gene>
<keyword evidence="3" id="KW-0813">Transport</keyword>
<evidence type="ECO:0000256" key="4">
    <source>
        <dbReference type="ARBA" id="ARBA00022475"/>
    </source>
</evidence>
<dbReference type="GO" id="GO:0015031">
    <property type="term" value="P:protein transport"/>
    <property type="evidence" value="ECO:0007669"/>
    <property type="project" value="UniProtKB-KW"/>
</dbReference>
<protein>
    <submittedName>
        <fullName evidence="12">Energy transducer TonB</fullName>
    </submittedName>
</protein>
<keyword evidence="5" id="KW-0997">Cell inner membrane</keyword>
<dbReference type="Pfam" id="PF03544">
    <property type="entry name" value="TonB_C"/>
    <property type="match status" value="1"/>
</dbReference>
<dbReference type="SUPFAM" id="SSF74653">
    <property type="entry name" value="TolA/TonB C-terminal domain"/>
    <property type="match status" value="1"/>
</dbReference>
<dbReference type="PANTHER" id="PTHR33446">
    <property type="entry name" value="PROTEIN TONB-RELATED"/>
    <property type="match status" value="1"/>
</dbReference>
<evidence type="ECO:0000256" key="8">
    <source>
        <dbReference type="ARBA" id="ARBA00022989"/>
    </source>
</evidence>
<evidence type="ECO:0000256" key="6">
    <source>
        <dbReference type="ARBA" id="ARBA00022692"/>
    </source>
</evidence>
<dbReference type="InterPro" id="IPR051045">
    <property type="entry name" value="TonB-dependent_transducer"/>
</dbReference>
<evidence type="ECO:0000256" key="5">
    <source>
        <dbReference type="ARBA" id="ARBA00022519"/>
    </source>
</evidence>
<feature type="region of interest" description="Disordered" evidence="10">
    <location>
        <begin position="54"/>
        <end position="93"/>
    </location>
</feature>
<reference evidence="12" key="1">
    <citation type="submission" date="2022-07" db="EMBL/GenBank/DDBJ databases">
        <title>Alkalimarinus sp. nov., isolated from gut of a Alitta virens.</title>
        <authorList>
            <person name="Yang A.I."/>
            <person name="Shin N.-R."/>
        </authorList>
    </citation>
    <scope>NUCLEOTIDE SEQUENCE</scope>
    <source>
        <strain evidence="12">FA028</strain>
    </source>
</reference>
<keyword evidence="9" id="KW-0472">Membrane</keyword>
<keyword evidence="4" id="KW-1003">Cell membrane</keyword>
<proteinExistence type="inferred from homology"/>
<dbReference type="RefSeq" id="WP_251810245.1">
    <property type="nucleotide sequence ID" value="NZ_CP101527.1"/>
</dbReference>
<keyword evidence="7" id="KW-0653">Protein transport</keyword>
<sequence>MSVIRVAGIAAACAVHGILLLDSSLSQAVDLNSGAISASQFSLSINYQSAAASNEVSPKTEMVEPTPLDEAKPESGIEETVSANEVVNKDVDKPHAEISEKIVKNTPSDQAVSQPVKDISQDISKQEVLEKPLAKPVDDKSFVKPEDEMVVVSEEPDKSAAAAPLQNYAQGIHEAVIAKPLFAAPPEPPSYPKLARKRGQQGTVWVEVLLGETGQQLRTEIHQTSGVSLLDRAALTVVQKWQFIAHRINGVAVVSRIRIPVEFSLD</sequence>
<comment type="subcellular location">
    <subcellularLocation>
        <location evidence="1">Cell inner membrane</location>
        <topology evidence="1">Single-pass membrane protein</topology>
        <orientation evidence="1">Periplasmic side</orientation>
    </subcellularLocation>
</comment>
<dbReference type="Proteomes" id="UP001164472">
    <property type="component" value="Chromosome"/>
</dbReference>
<keyword evidence="13" id="KW-1185">Reference proteome</keyword>
<evidence type="ECO:0000256" key="1">
    <source>
        <dbReference type="ARBA" id="ARBA00004383"/>
    </source>
</evidence>